<reference evidence="15 16" key="1">
    <citation type="submission" date="2020-04" db="EMBL/GenBank/DDBJ databases">
        <authorList>
            <person name="Wallbank WR R."/>
            <person name="Pardo Diaz C."/>
            <person name="Kozak K."/>
            <person name="Martin S."/>
            <person name="Jiggins C."/>
            <person name="Moest M."/>
            <person name="Warren A I."/>
            <person name="Byers J.R.P. K."/>
            <person name="Montejo-Kovacevich G."/>
            <person name="Yen C E."/>
        </authorList>
    </citation>
    <scope>NUCLEOTIDE SEQUENCE [LARGE SCALE GENOMIC DNA]</scope>
</reference>
<evidence type="ECO:0000256" key="11">
    <source>
        <dbReference type="ARBA" id="ARBA00079896"/>
    </source>
</evidence>
<evidence type="ECO:0000256" key="4">
    <source>
        <dbReference type="ARBA" id="ARBA00022722"/>
    </source>
</evidence>
<proteinExistence type="inferred from homology"/>
<dbReference type="Proteomes" id="UP000494256">
    <property type="component" value="Unassembled WGS sequence"/>
</dbReference>
<dbReference type="GO" id="GO:0030896">
    <property type="term" value="C:checkpoint clamp complex"/>
    <property type="evidence" value="ECO:0007669"/>
    <property type="project" value="InterPro"/>
</dbReference>
<dbReference type="InterPro" id="IPR046938">
    <property type="entry name" value="DNA_clamp_sf"/>
</dbReference>
<sequence>MKCHIPGSNVKVLGRTVHALARFGDELYLESLPDCILLRTLNAAESAYAMVKFNKSFFSYFNYNYFSTEDNEGLKCKISMKSALNTFKSPMHMDKQVENLEIKLDPEACKLIFQLKCRHGIVKTHFISILDCKAMQAVYTKDTVPNRITSPQRILAEALNNFQSSDDQVTLEASPNSLILRNYIDCSMDLTKIIRTQITLKPAEFDSYTIGTETIITFSLKEFRALLAFAEALNLPLQVHFETTGRPAVFIVHNGTTFEAHFVLATTKPDSATQATSTQNTTMERNKRKDASSTGGSAKKKPHLDVDISKCLDEDSHLFNFIDMPEDIVMNDELISSVNKSIVNGKDRGKVDLMDCDNIPGSPTSKTTIKSVFKRCFESTFDPRSLVGSVLAENSDSD</sequence>
<evidence type="ECO:0000313" key="16">
    <source>
        <dbReference type="Proteomes" id="UP000494256"/>
    </source>
</evidence>
<evidence type="ECO:0000256" key="8">
    <source>
        <dbReference type="ARBA" id="ARBA00023242"/>
    </source>
</evidence>
<evidence type="ECO:0000256" key="3">
    <source>
        <dbReference type="ARBA" id="ARBA00022553"/>
    </source>
</evidence>
<protein>
    <recommendedName>
        <fullName evidence="10">Cell cycle checkpoint control protein RAD9A</fullName>
    </recommendedName>
    <alternativeName>
        <fullName evidence="11">DNA repair exonuclease rad9 homolog A</fullName>
    </alternativeName>
</protein>
<keyword evidence="15" id="KW-1185">Reference proteome</keyword>
<dbReference type="Gene3D" id="3.70.10.10">
    <property type="match status" value="1"/>
</dbReference>
<dbReference type="AlphaFoldDB" id="A0A8S1AFL9"/>
<dbReference type="EMBL" id="CADEBC010000045">
    <property type="protein sequence ID" value="CAB3220596.1"/>
    <property type="molecule type" value="Genomic_DNA"/>
</dbReference>
<evidence type="ECO:0000256" key="2">
    <source>
        <dbReference type="ARBA" id="ARBA00008494"/>
    </source>
</evidence>
<comment type="similarity">
    <text evidence="2">Belongs to the rad9 family.</text>
</comment>
<organism evidence="14 16">
    <name type="scientific">Arctia plantaginis</name>
    <name type="common">Wood tiger moth</name>
    <name type="synonym">Phalaena plantaginis</name>
    <dbReference type="NCBI Taxonomy" id="874455"/>
    <lineage>
        <taxon>Eukaryota</taxon>
        <taxon>Metazoa</taxon>
        <taxon>Ecdysozoa</taxon>
        <taxon>Arthropoda</taxon>
        <taxon>Hexapoda</taxon>
        <taxon>Insecta</taxon>
        <taxon>Pterygota</taxon>
        <taxon>Neoptera</taxon>
        <taxon>Endopterygota</taxon>
        <taxon>Lepidoptera</taxon>
        <taxon>Glossata</taxon>
        <taxon>Ditrysia</taxon>
        <taxon>Noctuoidea</taxon>
        <taxon>Erebidae</taxon>
        <taxon>Arctiinae</taxon>
        <taxon>Arctia</taxon>
    </lineage>
</organism>
<dbReference type="PANTHER" id="PTHR15237">
    <property type="entry name" value="DNA REPAIR PROTEIN RAD9"/>
    <property type="match status" value="1"/>
</dbReference>
<dbReference type="InterPro" id="IPR007268">
    <property type="entry name" value="Rad9/Ddc1"/>
</dbReference>
<dbReference type="Proteomes" id="UP000494106">
    <property type="component" value="Unassembled WGS sequence"/>
</dbReference>
<dbReference type="Pfam" id="PF04139">
    <property type="entry name" value="Rad9"/>
    <property type="match status" value="1"/>
</dbReference>
<feature type="compositionally biased region" description="Low complexity" evidence="12">
    <location>
        <begin position="271"/>
        <end position="282"/>
    </location>
</feature>
<evidence type="ECO:0000313" key="13">
    <source>
        <dbReference type="EMBL" id="CAB3220596.1"/>
    </source>
</evidence>
<dbReference type="GO" id="GO:0071479">
    <property type="term" value="P:cellular response to ionizing radiation"/>
    <property type="evidence" value="ECO:0007669"/>
    <property type="project" value="TreeGrafter"/>
</dbReference>
<comment type="function">
    <text evidence="9">Component of the 9-1-1 cell-cycle checkpoint response complex that plays a major role in DNA repair. The 9-1-1 complex is recruited to DNA lesion upon damage by the RAD17-replication factor C (RFC) clamp loader complex. Acts then as a sliding clamp platform on DNA for several proteins involved in long-patch base excision repair (LP-BER). The 9-1-1 complex stimulates DNA polymerase beta (POLB) activity by increasing its affinity for the 3'-OH end of the primer-template and stabilizes POLB to those sites where LP-BER proceeds; endonuclease FEN1 cleavage activity on substrates with double, nick, or gap flaps of distinct sequences and lengths; and DNA ligase I (LIG1) on long-patch base excision repair substrates. The 9-1-1 complex is necessary for the recruitment of RHNO1 to sites of double-stranded breaks (DSB) occurring during the S phase. RAD9A possesses 3'-&gt;5' double stranded DNA exonuclease activity.</text>
</comment>
<keyword evidence="5" id="KW-0227">DNA damage</keyword>
<dbReference type="OrthoDB" id="60092at2759"/>
<evidence type="ECO:0000256" key="9">
    <source>
        <dbReference type="ARBA" id="ARBA00059283"/>
    </source>
</evidence>
<evidence type="ECO:0000256" key="12">
    <source>
        <dbReference type="SAM" id="MobiDB-lite"/>
    </source>
</evidence>
<dbReference type="EMBL" id="CADEBD010000327">
    <property type="protein sequence ID" value="CAB3246392.1"/>
    <property type="molecule type" value="Genomic_DNA"/>
</dbReference>
<evidence type="ECO:0000256" key="6">
    <source>
        <dbReference type="ARBA" id="ARBA00022801"/>
    </source>
</evidence>
<evidence type="ECO:0000256" key="5">
    <source>
        <dbReference type="ARBA" id="ARBA00022763"/>
    </source>
</evidence>
<dbReference type="GO" id="GO:0004527">
    <property type="term" value="F:exonuclease activity"/>
    <property type="evidence" value="ECO:0007669"/>
    <property type="project" value="UniProtKB-KW"/>
</dbReference>
<gene>
    <name evidence="14" type="ORF">APLA_LOCUS11500</name>
    <name evidence="13" type="ORF">APLA_LOCUS363</name>
</gene>
<comment type="subcellular location">
    <subcellularLocation>
        <location evidence="1">Nucleus</location>
    </subcellularLocation>
</comment>
<name>A0A8S1AFL9_ARCPL</name>
<dbReference type="FunFam" id="3.70.10.10:FF:000005">
    <property type="entry name" value="Cell cycle checkpoint control protein"/>
    <property type="match status" value="1"/>
</dbReference>
<dbReference type="PANTHER" id="PTHR15237:SF0">
    <property type="entry name" value="CELL CYCLE CHECKPOINT CONTROL PROTEIN"/>
    <property type="match status" value="1"/>
</dbReference>
<keyword evidence="8" id="KW-0539">Nucleus</keyword>
<evidence type="ECO:0000256" key="10">
    <source>
        <dbReference type="ARBA" id="ARBA00069752"/>
    </source>
</evidence>
<keyword evidence="4" id="KW-0540">Nuclease</keyword>
<evidence type="ECO:0000256" key="7">
    <source>
        <dbReference type="ARBA" id="ARBA00022839"/>
    </source>
</evidence>
<comment type="caution">
    <text evidence="14">The sequence shown here is derived from an EMBL/GenBank/DDBJ whole genome shotgun (WGS) entry which is preliminary data.</text>
</comment>
<evidence type="ECO:0000256" key="1">
    <source>
        <dbReference type="ARBA" id="ARBA00004123"/>
    </source>
</evidence>
<dbReference type="SUPFAM" id="SSF55979">
    <property type="entry name" value="DNA clamp"/>
    <property type="match status" value="1"/>
</dbReference>
<keyword evidence="7" id="KW-0269">Exonuclease</keyword>
<keyword evidence="3" id="KW-0597">Phosphoprotein</keyword>
<dbReference type="GO" id="GO:0031573">
    <property type="term" value="P:mitotic intra-S DNA damage checkpoint signaling"/>
    <property type="evidence" value="ECO:0007669"/>
    <property type="project" value="TreeGrafter"/>
</dbReference>
<dbReference type="GO" id="GO:0006281">
    <property type="term" value="P:DNA repair"/>
    <property type="evidence" value="ECO:0007669"/>
    <property type="project" value="TreeGrafter"/>
</dbReference>
<feature type="region of interest" description="Disordered" evidence="12">
    <location>
        <begin position="270"/>
        <end position="302"/>
    </location>
</feature>
<evidence type="ECO:0000313" key="15">
    <source>
        <dbReference type="Proteomes" id="UP000494106"/>
    </source>
</evidence>
<dbReference type="GO" id="GO:0000076">
    <property type="term" value="P:DNA replication checkpoint signaling"/>
    <property type="evidence" value="ECO:0007669"/>
    <property type="project" value="TreeGrafter"/>
</dbReference>
<evidence type="ECO:0000313" key="14">
    <source>
        <dbReference type="EMBL" id="CAB3246392.1"/>
    </source>
</evidence>
<keyword evidence="6" id="KW-0378">Hydrolase</keyword>
<accession>A0A8S1AFL9</accession>